<dbReference type="GO" id="GO:0015940">
    <property type="term" value="P:pantothenate biosynthetic process"/>
    <property type="evidence" value="ECO:0007669"/>
    <property type="project" value="UniProtKB-UniPathway"/>
</dbReference>
<evidence type="ECO:0000256" key="3">
    <source>
        <dbReference type="ARBA" id="ARBA00012219"/>
    </source>
</evidence>
<protein>
    <recommendedName>
        <fullName evidence="3">pantoate--beta-alanine ligase (AMP-forming)</fullName>
        <ecNumber evidence="3">6.3.2.1</ecNumber>
    </recommendedName>
</protein>
<dbReference type="AlphaFoldDB" id="A0A6J6TF44"/>
<dbReference type="EMBL" id="CAEZZE010000025">
    <property type="protein sequence ID" value="CAB4745337.1"/>
    <property type="molecule type" value="Genomic_DNA"/>
</dbReference>
<dbReference type="GO" id="GO:0005524">
    <property type="term" value="F:ATP binding"/>
    <property type="evidence" value="ECO:0007669"/>
    <property type="project" value="UniProtKB-KW"/>
</dbReference>
<organism evidence="9">
    <name type="scientific">freshwater metagenome</name>
    <dbReference type="NCBI Taxonomy" id="449393"/>
    <lineage>
        <taxon>unclassified sequences</taxon>
        <taxon>metagenomes</taxon>
        <taxon>ecological metagenomes</taxon>
    </lineage>
</organism>
<sequence length="136" mass="15192">MRRFFDLLKPKYAIFGEKDFQQLFLIKTIAAGVEIVTAPTFREPDGMAASSRNARLTQEGRQAAAVIFSALKGAGSEDQLRQMLATEPLFQVDYADFIDEVDFTHAHGGTQNVRAIVAGWINGVRLIDNMRMELRA</sequence>
<dbReference type="Gene3D" id="3.40.50.620">
    <property type="entry name" value="HUPs"/>
    <property type="match status" value="1"/>
</dbReference>
<comment type="similarity">
    <text evidence="2">Belongs to the pantothenate synthetase family.</text>
</comment>
<name>A0A6J6TF44_9ZZZZ</name>
<gene>
    <name evidence="9" type="ORF">UFOPK2827_00253</name>
</gene>
<evidence type="ECO:0000256" key="1">
    <source>
        <dbReference type="ARBA" id="ARBA00004990"/>
    </source>
</evidence>
<keyword evidence="4" id="KW-0436">Ligase</keyword>
<keyword evidence="6" id="KW-0547">Nucleotide-binding</keyword>
<keyword evidence="5" id="KW-0566">Pantothenate biosynthesis</keyword>
<dbReference type="InterPro" id="IPR042176">
    <property type="entry name" value="Pantoate_ligase_C"/>
</dbReference>
<dbReference type="UniPathway" id="UPA00028">
    <property type="reaction ID" value="UER00005"/>
</dbReference>
<evidence type="ECO:0000256" key="5">
    <source>
        <dbReference type="ARBA" id="ARBA00022655"/>
    </source>
</evidence>
<evidence type="ECO:0000256" key="7">
    <source>
        <dbReference type="ARBA" id="ARBA00022840"/>
    </source>
</evidence>
<comment type="pathway">
    <text evidence="1">Cofactor biosynthesis; (R)-pantothenate biosynthesis; (R)-pantothenate from (R)-pantoate and beta-alanine: step 1/1.</text>
</comment>
<dbReference type="SUPFAM" id="SSF52374">
    <property type="entry name" value="Nucleotidylyl transferase"/>
    <property type="match status" value="1"/>
</dbReference>
<dbReference type="GO" id="GO:0005829">
    <property type="term" value="C:cytosol"/>
    <property type="evidence" value="ECO:0007669"/>
    <property type="project" value="TreeGrafter"/>
</dbReference>
<dbReference type="Gene3D" id="3.30.1300.10">
    <property type="entry name" value="Pantoate-beta-alanine ligase, C-terminal domain"/>
    <property type="match status" value="1"/>
</dbReference>
<dbReference type="GO" id="GO:0004592">
    <property type="term" value="F:pantoate-beta-alanine ligase activity"/>
    <property type="evidence" value="ECO:0007669"/>
    <property type="project" value="UniProtKB-EC"/>
</dbReference>
<dbReference type="InterPro" id="IPR014729">
    <property type="entry name" value="Rossmann-like_a/b/a_fold"/>
</dbReference>
<proteinExistence type="inferred from homology"/>
<dbReference type="Pfam" id="PF02569">
    <property type="entry name" value="Pantoate_ligase"/>
    <property type="match status" value="1"/>
</dbReference>
<dbReference type="InterPro" id="IPR003721">
    <property type="entry name" value="Pantoate_ligase"/>
</dbReference>
<reference evidence="9" key="1">
    <citation type="submission" date="2020-05" db="EMBL/GenBank/DDBJ databases">
        <authorList>
            <person name="Chiriac C."/>
            <person name="Salcher M."/>
            <person name="Ghai R."/>
            <person name="Kavagutti S V."/>
        </authorList>
    </citation>
    <scope>NUCLEOTIDE SEQUENCE</scope>
</reference>
<evidence type="ECO:0000256" key="2">
    <source>
        <dbReference type="ARBA" id="ARBA00009256"/>
    </source>
</evidence>
<dbReference type="PANTHER" id="PTHR21299">
    <property type="entry name" value="CYTIDYLATE KINASE/PANTOATE-BETA-ALANINE LIGASE"/>
    <property type="match status" value="1"/>
</dbReference>
<evidence type="ECO:0000256" key="8">
    <source>
        <dbReference type="ARBA" id="ARBA00048258"/>
    </source>
</evidence>
<evidence type="ECO:0000256" key="6">
    <source>
        <dbReference type="ARBA" id="ARBA00022741"/>
    </source>
</evidence>
<keyword evidence="7" id="KW-0067">ATP-binding</keyword>
<accession>A0A6J6TF44</accession>
<evidence type="ECO:0000313" key="9">
    <source>
        <dbReference type="EMBL" id="CAB4745337.1"/>
    </source>
</evidence>
<comment type="catalytic activity">
    <reaction evidence="8">
        <text>(R)-pantoate + beta-alanine + ATP = (R)-pantothenate + AMP + diphosphate + H(+)</text>
        <dbReference type="Rhea" id="RHEA:10912"/>
        <dbReference type="ChEBI" id="CHEBI:15378"/>
        <dbReference type="ChEBI" id="CHEBI:15980"/>
        <dbReference type="ChEBI" id="CHEBI:29032"/>
        <dbReference type="ChEBI" id="CHEBI:30616"/>
        <dbReference type="ChEBI" id="CHEBI:33019"/>
        <dbReference type="ChEBI" id="CHEBI:57966"/>
        <dbReference type="ChEBI" id="CHEBI:456215"/>
        <dbReference type="EC" id="6.3.2.1"/>
    </reaction>
</comment>
<dbReference type="PANTHER" id="PTHR21299:SF1">
    <property type="entry name" value="PANTOATE--BETA-ALANINE LIGASE"/>
    <property type="match status" value="1"/>
</dbReference>
<dbReference type="EC" id="6.3.2.1" evidence="3"/>
<evidence type="ECO:0000256" key="4">
    <source>
        <dbReference type="ARBA" id="ARBA00022598"/>
    </source>
</evidence>